<dbReference type="EMBL" id="KV419409">
    <property type="protein sequence ID" value="KZS92659.1"/>
    <property type="molecule type" value="Genomic_DNA"/>
</dbReference>
<name>A0A164TV24_9AGAM</name>
<dbReference type="Proteomes" id="UP000076722">
    <property type="component" value="Unassembled WGS sequence"/>
</dbReference>
<evidence type="ECO:0000313" key="2">
    <source>
        <dbReference type="EMBL" id="KZS92659.1"/>
    </source>
</evidence>
<proteinExistence type="predicted"/>
<dbReference type="AlphaFoldDB" id="A0A164TV24"/>
<reference evidence="2 3" key="1">
    <citation type="journal article" date="2016" name="Mol. Biol. Evol.">
        <title>Comparative Genomics of Early-Diverging Mushroom-Forming Fungi Provides Insights into the Origins of Lignocellulose Decay Capabilities.</title>
        <authorList>
            <person name="Nagy L.G."/>
            <person name="Riley R."/>
            <person name="Tritt A."/>
            <person name="Adam C."/>
            <person name="Daum C."/>
            <person name="Floudas D."/>
            <person name="Sun H."/>
            <person name="Yadav J.S."/>
            <person name="Pangilinan J."/>
            <person name="Larsson K.H."/>
            <person name="Matsuura K."/>
            <person name="Barry K."/>
            <person name="Labutti K."/>
            <person name="Kuo R."/>
            <person name="Ohm R.A."/>
            <person name="Bhattacharya S.S."/>
            <person name="Shirouzu T."/>
            <person name="Yoshinaga Y."/>
            <person name="Martin F.M."/>
            <person name="Grigoriev I.V."/>
            <person name="Hibbett D.S."/>
        </authorList>
    </citation>
    <scope>NUCLEOTIDE SEQUENCE [LARGE SCALE GENOMIC DNA]</scope>
    <source>
        <strain evidence="2 3">HHB9708</strain>
    </source>
</reference>
<sequence length="159" mass="18313">MAEVFARAVREHHAPLIPRDEWSRYFHAMNILDCAFLPTVYHITEEYIHQNDLRQYNVPRRYGSRTDRAANRGVAAFNASANIAKLDHDWCRKSGDLTTVEERRHLWSAYIAAVEDIILALPENLQGVMRRSPLSPGTFPTETFRERGRSGSAQWDLTS</sequence>
<evidence type="ECO:0000256" key="1">
    <source>
        <dbReference type="SAM" id="MobiDB-lite"/>
    </source>
</evidence>
<gene>
    <name evidence="2" type="ORF">SISNIDRAFT_486179</name>
</gene>
<accession>A0A164TV24</accession>
<feature type="region of interest" description="Disordered" evidence="1">
    <location>
        <begin position="136"/>
        <end position="159"/>
    </location>
</feature>
<keyword evidence="3" id="KW-1185">Reference proteome</keyword>
<evidence type="ECO:0000313" key="3">
    <source>
        <dbReference type="Proteomes" id="UP000076722"/>
    </source>
</evidence>
<organism evidence="2 3">
    <name type="scientific">Sistotremastrum niveocremeum HHB9708</name>
    <dbReference type="NCBI Taxonomy" id="1314777"/>
    <lineage>
        <taxon>Eukaryota</taxon>
        <taxon>Fungi</taxon>
        <taxon>Dikarya</taxon>
        <taxon>Basidiomycota</taxon>
        <taxon>Agaricomycotina</taxon>
        <taxon>Agaricomycetes</taxon>
        <taxon>Sistotremastrales</taxon>
        <taxon>Sistotremastraceae</taxon>
        <taxon>Sertulicium</taxon>
        <taxon>Sertulicium niveocremeum</taxon>
    </lineage>
</organism>
<protein>
    <submittedName>
        <fullName evidence="2">Uncharacterized protein</fullName>
    </submittedName>
</protein>